<evidence type="ECO:0000259" key="1">
    <source>
        <dbReference type="Pfam" id="PF01939"/>
    </source>
</evidence>
<evidence type="ECO:0000313" key="4">
    <source>
        <dbReference type="Proteomes" id="UP000184050"/>
    </source>
</evidence>
<dbReference type="STRING" id="1168035.SAMN05444280_11373"/>
<dbReference type="GO" id="GO:0004519">
    <property type="term" value="F:endonuclease activity"/>
    <property type="evidence" value="ECO:0007669"/>
    <property type="project" value="InterPro"/>
</dbReference>
<evidence type="ECO:0000313" key="3">
    <source>
        <dbReference type="EMBL" id="SHJ20993.1"/>
    </source>
</evidence>
<protein>
    <submittedName>
        <fullName evidence="3">Uncharacterized protein</fullName>
    </submittedName>
</protein>
<dbReference type="Gene3D" id="3.40.1350.10">
    <property type="match status" value="1"/>
</dbReference>
<organism evidence="3 4">
    <name type="scientific">Tangfeifania diversioriginum</name>
    <dbReference type="NCBI Taxonomy" id="1168035"/>
    <lineage>
        <taxon>Bacteria</taxon>
        <taxon>Pseudomonadati</taxon>
        <taxon>Bacteroidota</taxon>
        <taxon>Bacteroidia</taxon>
        <taxon>Marinilabiliales</taxon>
        <taxon>Prolixibacteraceae</taxon>
        <taxon>Tangfeifania</taxon>
    </lineage>
</organism>
<dbReference type="Pfam" id="PF01939">
    <property type="entry name" value="NucS_C"/>
    <property type="match status" value="1"/>
</dbReference>
<dbReference type="EMBL" id="FQZE01000013">
    <property type="protein sequence ID" value="SHJ20993.1"/>
    <property type="molecule type" value="Genomic_DNA"/>
</dbReference>
<evidence type="ECO:0000259" key="2">
    <source>
        <dbReference type="Pfam" id="PF18899"/>
    </source>
</evidence>
<proteinExistence type="predicted"/>
<dbReference type="OrthoDB" id="9798761at2"/>
<sequence>MPLYRISPKKIVENVQRLQFNREKELQELVEFNMEKIFGLKFLETEYPIPNGRIDSLCIDESKTPVIIEYKKHKDLSAIIQGLFYIDWLRMNKKTFEMIVREKLGKNSSVDWKSIPRLLIIADNFDQKETSAINQINAHVELIKYSFYGDLISFEQLNFAKPQVSLTLHSKDDGKTTNSEGFSLEQVLYKGDEKTNEILKNLREWILEIDDEIEEIVKSSMISYRSNGKGLVWIESSKSRFKIYLRKGEYEKYRHLLKQDGWGGYPVLNISSENYCDDVDKYVKKVIMQAYEY</sequence>
<dbReference type="Proteomes" id="UP000184050">
    <property type="component" value="Unassembled WGS sequence"/>
</dbReference>
<feature type="domain" description="Endonuclease NucS C-terminal" evidence="1">
    <location>
        <begin position="23"/>
        <end position="93"/>
    </location>
</feature>
<name>A0A1M6HFQ7_9BACT</name>
<feature type="domain" description="DUF5655" evidence="2">
    <location>
        <begin position="190"/>
        <end position="292"/>
    </location>
</feature>
<dbReference type="InterPro" id="IPR011856">
    <property type="entry name" value="tRNA_endonuc-like_dom_sf"/>
</dbReference>
<dbReference type="Pfam" id="PF18899">
    <property type="entry name" value="DUF5655"/>
    <property type="match status" value="1"/>
</dbReference>
<dbReference type="InterPro" id="IPR048301">
    <property type="entry name" value="NucS_C"/>
</dbReference>
<dbReference type="RefSeq" id="WP_073168964.1">
    <property type="nucleotide sequence ID" value="NZ_FQZE01000013.1"/>
</dbReference>
<gene>
    <name evidence="3" type="ORF">SAMN05444280_11373</name>
</gene>
<dbReference type="AlphaFoldDB" id="A0A1M6HFQ7"/>
<reference evidence="3 4" key="1">
    <citation type="submission" date="2016-11" db="EMBL/GenBank/DDBJ databases">
        <authorList>
            <person name="Jaros S."/>
            <person name="Januszkiewicz K."/>
            <person name="Wedrychowicz H."/>
        </authorList>
    </citation>
    <scope>NUCLEOTIDE SEQUENCE [LARGE SCALE GENOMIC DNA]</scope>
    <source>
        <strain evidence="3 4">DSM 27063</strain>
    </source>
</reference>
<accession>A0A1M6HFQ7</accession>
<dbReference type="InterPro" id="IPR043714">
    <property type="entry name" value="DUF5655"/>
</dbReference>
<dbReference type="SUPFAM" id="SSF159888">
    <property type="entry name" value="YdhG-like"/>
    <property type="match status" value="1"/>
</dbReference>
<keyword evidence="4" id="KW-1185">Reference proteome</keyword>
<dbReference type="GO" id="GO:0003676">
    <property type="term" value="F:nucleic acid binding"/>
    <property type="evidence" value="ECO:0007669"/>
    <property type="project" value="InterPro"/>
</dbReference>
<dbReference type="Gene3D" id="3.90.1150.200">
    <property type="match status" value="1"/>
</dbReference>